<dbReference type="PANTHER" id="PTHR46534:SF1">
    <property type="entry name" value="IGGFC-BINDING PROTEIN N-TERMINAL DOMAIN-CONTAINING PROTEIN"/>
    <property type="match status" value="1"/>
</dbReference>
<evidence type="ECO:0000313" key="3">
    <source>
        <dbReference type="EMBL" id="TCJ19000.1"/>
    </source>
</evidence>
<dbReference type="InterPro" id="IPR035234">
    <property type="entry name" value="IgGFc-bd_N"/>
</dbReference>
<proteinExistence type="predicted"/>
<protein>
    <submittedName>
        <fullName evidence="3">PKD domain-containing protein</fullName>
    </submittedName>
</protein>
<dbReference type="EMBL" id="SJZI01000002">
    <property type="protein sequence ID" value="TCJ19000.1"/>
    <property type="molecule type" value="Genomic_DNA"/>
</dbReference>
<comment type="caution">
    <text evidence="3">The sequence shown here is derived from an EMBL/GenBank/DDBJ whole genome shotgun (WGS) entry which is preliminary data.</text>
</comment>
<organism evidence="3 4">
    <name type="scientific">Flaviaesturariibacter flavus</name>
    <dbReference type="NCBI Taxonomy" id="2502780"/>
    <lineage>
        <taxon>Bacteria</taxon>
        <taxon>Pseudomonadati</taxon>
        <taxon>Bacteroidota</taxon>
        <taxon>Chitinophagia</taxon>
        <taxon>Chitinophagales</taxon>
        <taxon>Chitinophagaceae</taxon>
        <taxon>Flaviaestuariibacter</taxon>
    </lineage>
</organism>
<accession>A0A4R1BN46</accession>
<evidence type="ECO:0000256" key="1">
    <source>
        <dbReference type="SAM" id="SignalP"/>
    </source>
</evidence>
<reference evidence="3 4" key="1">
    <citation type="submission" date="2019-03" db="EMBL/GenBank/DDBJ databases">
        <authorList>
            <person name="Kim M.K.M."/>
        </authorList>
    </citation>
    <scope>NUCLEOTIDE SEQUENCE [LARGE SCALE GENOMIC DNA]</scope>
    <source>
        <strain evidence="3 4">17J68-12</strain>
    </source>
</reference>
<dbReference type="Pfam" id="PF17517">
    <property type="entry name" value="IgGFc_binding"/>
    <property type="match status" value="1"/>
</dbReference>
<dbReference type="SUPFAM" id="SSF49299">
    <property type="entry name" value="PKD domain"/>
    <property type="match status" value="8"/>
</dbReference>
<dbReference type="InterPro" id="IPR026341">
    <property type="entry name" value="T9SS_type_B"/>
</dbReference>
<dbReference type="InterPro" id="IPR013783">
    <property type="entry name" value="Ig-like_fold"/>
</dbReference>
<dbReference type="Pfam" id="PF18911">
    <property type="entry name" value="PKD_4"/>
    <property type="match status" value="7"/>
</dbReference>
<name>A0A4R1BN46_9BACT</name>
<dbReference type="SMART" id="SM00089">
    <property type="entry name" value="PKD"/>
    <property type="match status" value="8"/>
</dbReference>
<feature type="domain" description="PKD" evidence="2">
    <location>
        <begin position="1301"/>
        <end position="1352"/>
    </location>
</feature>
<keyword evidence="1" id="KW-0732">Signal</keyword>
<keyword evidence="4" id="KW-1185">Reference proteome</keyword>
<feature type="domain" description="PKD" evidence="2">
    <location>
        <begin position="675"/>
        <end position="759"/>
    </location>
</feature>
<gene>
    <name evidence="3" type="ORF">EPD60_00880</name>
</gene>
<feature type="domain" description="PKD" evidence="2">
    <location>
        <begin position="1047"/>
        <end position="1090"/>
    </location>
</feature>
<dbReference type="RefSeq" id="WP_131445863.1">
    <property type="nucleotide sequence ID" value="NZ_SJZI01000002.1"/>
</dbReference>
<feature type="domain" description="PKD" evidence="2">
    <location>
        <begin position="1106"/>
        <end position="1187"/>
    </location>
</feature>
<dbReference type="Gene3D" id="2.60.40.10">
    <property type="entry name" value="Immunoglobulins"/>
    <property type="match status" value="9"/>
</dbReference>
<dbReference type="InterPro" id="IPR035986">
    <property type="entry name" value="PKD_dom_sf"/>
</dbReference>
<dbReference type="PANTHER" id="PTHR46534">
    <property type="entry name" value="IGGFC_BINDING DOMAIN-CONTAINING PROTEIN"/>
    <property type="match status" value="1"/>
</dbReference>
<dbReference type="OrthoDB" id="7794186at2"/>
<dbReference type="PROSITE" id="PS50093">
    <property type="entry name" value="PKD"/>
    <property type="match status" value="8"/>
</dbReference>
<dbReference type="InterPro" id="IPR022409">
    <property type="entry name" value="PKD/Chitinase_dom"/>
</dbReference>
<dbReference type="InterPro" id="IPR000601">
    <property type="entry name" value="PKD_dom"/>
</dbReference>
<dbReference type="Proteomes" id="UP000295334">
    <property type="component" value="Unassembled WGS sequence"/>
</dbReference>
<sequence length="1713" mass="182330">MKPLIARLLLLLLLCTGGLKAMAQDFSNKGKEFWLAYSYHVGMQSGTGLPQMTLYLTSDVTTTYNVAIFGGANLASGTLTAGSVVQVTVPTTYMVNDEGLFLNRAIRVTADKPIVVYSYITRSAASAATLCLPVPVLGKEYMTTSFTQVSNEPGSNSYITIVAVDSNTTVEIKPTAATKSGWAAGSTQIITLQKGQVYQVLGFENNAPSGGTYSGVDLSGTTVRSISSGTGGCKRIAVFSGSGKIRIPQSGCSNNSSDNLYQQLYPISTWGKKYLTVPSKNNPFNYYRIYRSVGSANITLNGTPIPAGSFVNNYYTLPVGNVPNRIESDQPISVVQYFTTQGCNGNPSGKPYDPDMIVLNPVEQNINKVTLVSSNLAAASTAQYPHQHHIHVIIPNTGTAISSFRFDGNPVPASIWTVHPADPSYSYAYMADISGGGNTITQGYHTLASDSGFLALAYGYANAESYGYSAGANVKDLYQYAGIRNQYATVNFPATCRNTPFKFSMTFPYQPTQIQWQFNGLFSDVTVNTPVADSVFLVNGKTLYRYTLAGTYVTPNIGTFPIRILAQNPTTDGCAGEQEINYDLQVIERPKTEYTMTTSGCVTDPVQFADGSNSQGRTIVNYFWSFGAGGYNPVTQANTSFTFPTAGSYTINHFVVTDIGCVSDTLPKTLTLAQPPAAGFDVVGPYCEDSPLTFTDQSSGNGSSITQWSWDFGDGSTPVTLGSGVAQQHLFANPGTYVVSLVVKSSGCTSTAFTKTITVNPRPAAGFTFGNACLPTGALAFTNSSTVTAGGPLTYAWSFGPAGAVSASANPIYNYATVGPHQVELIAKSAAGCSDTSRQTVNTVYAAPTSAFGRSVSPIDSLYCPNSAMGLTSMALSPGSSTSEWHWSFGDGNTSTAMNPVIAYPTPGTYIIKHWVISAIGCVSDTTRDTVTIVPPPVSSFTVNALRCERDTLRALSVSTPGAGALTQYKWEVNGSPAGTTSALAYLPATAGNYTIRLQVGSNINCEDDTTIVIAVHPKPVPDFTLPNVCLPAGTATFTNTSGIAGGTTADMSYQWSFGNGNTATTVNGNTTYSTTGPFNVKLTATSNNGCVQDTVKVLSTVYAEPKALFSINAGEVCIGAAFTFTDASTAPASTVTGWNWSFGDGTFSTSQNPVKTYLSPGTYTVRLQVTSAIGCVSAFRDTTVTVNRLPSPAFGTSAVLCATRAITFTDASTANSGILQSWSWDFGDGSTVQTGQGPQQHAYPDAGNYGVSLTVVTDKGCTATRTDTVRVHQRPRAGFVIPQNCLADPYSQFTDTSSVTGPDAISGWLWNFGDALANPASSNFSVLQNPRHRYTAVGPYRASLEVVTNFGCRDTIRQDLFVSNTSPVPVLAVLQGAVCSNDSVRIKDSSWVDIGNIVRLDIWWDAADPSSVQTVLNPVLNTVYAHRYPEFFSPANRDLNIKLVAYSGTTCAIDVTRPLRLLATPEVRFAPLTDVCANVPSFSFNQGSSANSAVVPGQPLYSGAGVNAAGLFNPRTAGIGIHDITYTFRGNNGCVNDSVHTIEVFDIPTVDAGPDKFVLEGGVDSLLGSGVGSNVRYLWSPARFLNTDTVAHPAVRPADDQLYTLTVTSEEGCFATDQVFVKLLRLPVIPNVFTPNGDGVNDRWVINHLESYPGATVEVYNRYGQLVFRSVNYTTAWDGTLNGQLLPTGTYYYIINPKNGRKQMTGFVDLIR</sequence>
<dbReference type="Pfam" id="PF13585">
    <property type="entry name" value="CHU_C"/>
    <property type="match status" value="1"/>
</dbReference>
<feature type="domain" description="PKD" evidence="2">
    <location>
        <begin position="789"/>
        <end position="841"/>
    </location>
</feature>
<evidence type="ECO:0000259" key="2">
    <source>
        <dbReference type="PROSITE" id="PS50093"/>
    </source>
</evidence>
<feature type="domain" description="PKD" evidence="2">
    <location>
        <begin position="1190"/>
        <end position="1272"/>
    </location>
</feature>
<feature type="domain" description="PKD" evidence="2">
    <location>
        <begin position="879"/>
        <end position="933"/>
    </location>
</feature>
<feature type="domain" description="PKD" evidence="2">
    <location>
        <begin position="589"/>
        <end position="660"/>
    </location>
</feature>
<feature type="signal peptide" evidence="1">
    <location>
        <begin position="1"/>
        <end position="23"/>
    </location>
</feature>
<evidence type="ECO:0000313" key="4">
    <source>
        <dbReference type="Proteomes" id="UP000295334"/>
    </source>
</evidence>
<dbReference type="CDD" id="cd00146">
    <property type="entry name" value="PKD"/>
    <property type="match status" value="6"/>
</dbReference>
<feature type="chain" id="PRO_5020246254" evidence="1">
    <location>
        <begin position="24"/>
        <end position="1713"/>
    </location>
</feature>
<dbReference type="NCBIfam" id="TIGR04131">
    <property type="entry name" value="Bac_Flav_CTERM"/>
    <property type="match status" value="1"/>
</dbReference>